<sequence>MSGQAGLRLYVHVPFCRAKCAYCGFFSTPMDMGLLENFVPALCREIRHHAARHPGAAIETLYFGGGTPSLLPPWALSRIMKALHKGFSFGPGMECTFEANPDSALDGAYLRQLLGYGVGRLSLGVQSLSDETLFLLGRPHDATTARAAYFAARQAGFANIGLDFLWGLPGQRLSQWLATLKAAVRLSPEHLSCYGLTLEPGTPLAARIESGELSQPSEAEQAEMFVRGAQYLESEGYLHYEISNFARMGFISRHNSGYWEGRDYLGLGPSAVSTMDGRRWENPRDIGRYVALSRKGRFGEDARELTPDERVREMVMLALRTTSGLDLAAYRARSGRDFLKDNAGLIQALRQNELVRLSAGRLRLTKNGLLVSNVILARLNYGMATQGGAGGGEGGTGDN</sequence>
<dbReference type="SFLD" id="SFLDG01065">
    <property type="entry name" value="anaerobic_coproporphyrinogen-I"/>
    <property type="match status" value="1"/>
</dbReference>
<keyword evidence="3" id="KW-0560">Oxidoreductase</keyword>
<dbReference type="GO" id="GO:0005737">
    <property type="term" value="C:cytoplasm"/>
    <property type="evidence" value="ECO:0007669"/>
    <property type="project" value="InterPro"/>
</dbReference>
<dbReference type="PANTHER" id="PTHR13932">
    <property type="entry name" value="COPROPORPHYRINIGEN III OXIDASE"/>
    <property type="match status" value="1"/>
</dbReference>
<dbReference type="SUPFAM" id="SSF102114">
    <property type="entry name" value="Radical SAM enzymes"/>
    <property type="match status" value="1"/>
</dbReference>
<dbReference type="CDD" id="cd01335">
    <property type="entry name" value="Radical_SAM"/>
    <property type="match status" value="1"/>
</dbReference>
<dbReference type="InterPro" id="IPR007197">
    <property type="entry name" value="rSAM"/>
</dbReference>
<dbReference type="GO" id="GO:0006779">
    <property type="term" value="P:porphyrin-containing compound biosynthetic process"/>
    <property type="evidence" value="ECO:0007669"/>
    <property type="project" value="InterPro"/>
</dbReference>
<protein>
    <submittedName>
        <fullName evidence="3">Putative coproporphyrinogen iii oxidase, oxygen-independent, divergent</fullName>
        <ecNumber evidence="3">1.3.99.22</ecNumber>
    </submittedName>
</protein>
<dbReference type="Pfam" id="PF06969">
    <property type="entry name" value="HemN_C"/>
    <property type="match status" value="1"/>
</dbReference>
<evidence type="ECO:0000256" key="1">
    <source>
        <dbReference type="ARBA" id="ARBA00006100"/>
    </source>
</evidence>
<evidence type="ECO:0000259" key="2">
    <source>
        <dbReference type="PROSITE" id="PS51918"/>
    </source>
</evidence>
<reference evidence="3" key="1">
    <citation type="journal article" date="2015" name="Proc. Natl. Acad. Sci. U.S.A.">
        <title>Networks of energetic and metabolic interactions define dynamics in microbial communities.</title>
        <authorList>
            <person name="Embree M."/>
            <person name="Liu J.K."/>
            <person name="Al-Bassam M.M."/>
            <person name="Zengler K."/>
        </authorList>
    </citation>
    <scope>NUCLEOTIDE SEQUENCE</scope>
</reference>
<evidence type="ECO:0000313" key="3">
    <source>
        <dbReference type="EMBL" id="KUG28377.1"/>
    </source>
</evidence>
<comment type="caution">
    <text evidence="3">The sequence shown here is derived from an EMBL/GenBank/DDBJ whole genome shotgun (WGS) entry which is preliminary data.</text>
</comment>
<dbReference type="NCBIfam" id="TIGR00539">
    <property type="entry name" value="hemN_rel"/>
    <property type="match status" value="1"/>
</dbReference>
<dbReference type="SFLD" id="SFLDF00288">
    <property type="entry name" value="HemN-like__clustered_with_nucl"/>
    <property type="match status" value="1"/>
</dbReference>
<dbReference type="InterPro" id="IPR010723">
    <property type="entry name" value="HemN_C"/>
</dbReference>
<dbReference type="InterPro" id="IPR006638">
    <property type="entry name" value="Elp3/MiaA/NifB-like_rSAM"/>
</dbReference>
<dbReference type="PANTHER" id="PTHR13932:SF5">
    <property type="entry name" value="RADICAL S-ADENOSYL METHIONINE DOMAIN-CONTAINING PROTEIN 1, MITOCHONDRIAL"/>
    <property type="match status" value="1"/>
</dbReference>
<dbReference type="Pfam" id="PF04055">
    <property type="entry name" value="Radical_SAM"/>
    <property type="match status" value="1"/>
</dbReference>
<dbReference type="InterPro" id="IPR034505">
    <property type="entry name" value="Coproporphyrinogen-III_oxidase"/>
</dbReference>
<dbReference type="SFLD" id="SFLDF00562">
    <property type="entry name" value="HemN-like__clustered_with_heat"/>
    <property type="match status" value="1"/>
</dbReference>
<comment type="similarity">
    <text evidence="1">Belongs to the anaerobic coproporphyrinogen-III oxidase family. HemW subfamily.</text>
</comment>
<feature type="domain" description="Radical SAM core" evidence="2">
    <location>
        <begin position="1"/>
        <end position="235"/>
    </location>
</feature>
<gene>
    <name evidence="3" type="ORF">ASZ90_001747</name>
</gene>
<dbReference type="SMART" id="SM00729">
    <property type="entry name" value="Elp3"/>
    <property type="match status" value="1"/>
</dbReference>
<dbReference type="EC" id="1.3.99.22" evidence="3"/>
<dbReference type="Gene3D" id="3.30.750.200">
    <property type="match status" value="1"/>
</dbReference>
<dbReference type="PROSITE" id="PS51918">
    <property type="entry name" value="RADICAL_SAM"/>
    <property type="match status" value="1"/>
</dbReference>
<dbReference type="AlphaFoldDB" id="A0A0W8G5N5"/>
<dbReference type="GO" id="GO:0051539">
    <property type="term" value="F:4 iron, 4 sulfur cluster binding"/>
    <property type="evidence" value="ECO:0007669"/>
    <property type="project" value="InterPro"/>
</dbReference>
<proteinExistence type="inferred from homology"/>
<dbReference type="InterPro" id="IPR058240">
    <property type="entry name" value="rSAM_sf"/>
</dbReference>
<organism evidence="3">
    <name type="scientific">hydrocarbon metagenome</name>
    <dbReference type="NCBI Taxonomy" id="938273"/>
    <lineage>
        <taxon>unclassified sequences</taxon>
        <taxon>metagenomes</taxon>
        <taxon>ecological metagenomes</taxon>
    </lineage>
</organism>
<dbReference type="InterPro" id="IPR004559">
    <property type="entry name" value="HemW-like"/>
</dbReference>
<accession>A0A0W8G5N5</accession>
<dbReference type="EMBL" id="LNQE01000224">
    <property type="protein sequence ID" value="KUG28377.1"/>
    <property type="molecule type" value="Genomic_DNA"/>
</dbReference>
<dbReference type="SFLD" id="SFLDS00029">
    <property type="entry name" value="Radical_SAM"/>
    <property type="match status" value="1"/>
</dbReference>
<dbReference type="SFLD" id="SFLDG01082">
    <property type="entry name" value="B12-binding_domain_containing"/>
    <property type="match status" value="1"/>
</dbReference>
<name>A0A0W8G5N5_9ZZZZ</name>
<dbReference type="GO" id="GO:0004109">
    <property type="term" value="F:coproporphyrinogen oxidase activity"/>
    <property type="evidence" value="ECO:0007669"/>
    <property type="project" value="InterPro"/>
</dbReference>